<evidence type="ECO:0000259" key="1">
    <source>
        <dbReference type="Pfam" id="PF12937"/>
    </source>
</evidence>
<comment type="caution">
    <text evidence="2">The sequence shown here is derived from an EMBL/GenBank/DDBJ whole genome shotgun (WGS) entry which is preliminary data.</text>
</comment>
<dbReference type="SUPFAM" id="SSF52047">
    <property type="entry name" value="RNI-like"/>
    <property type="match status" value="1"/>
</dbReference>
<dbReference type="Proteomes" id="UP001362999">
    <property type="component" value="Unassembled WGS sequence"/>
</dbReference>
<evidence type="ECO:0000313" key="2">
    <source>
        <dbReference type="EMBL" id="KAK7038383.1"/>
    </source>
</evidence>
<dbReference type="InterPro" id="IPR036047">
    <property type="entry name" value="F-box-like_dom_sf"/>
</dbReference>
<dbReference type="InterPro" id="IPR001810">
    <property type="entry name" value="F-box_dom"/>
</dbReference>
<dbReference type="SUPFAM" id="SSF81383">
    <property type="entry name" value="F-box domain"/>
    <property type="match status" value="1"/>
</dbReference>
<dbReference type="AlphaFoldDB" id="A0AAW0CIM4"/>
<organism evidence="2 3">
    <name type="scientific">Favolaschia claudopus</name>
    <dbReference type="NCBI Taxonomy" id="2862362"/>
    <lineage>
        <taxon>Eukaryota</taxon>
        <taxon>Fungi</taxon>
        <taxon>Dikarya</taxon>
        <taxon>Basidiomycota</taxon>
        <taxon>Agaricomycotina</taxon>
        <taxon>Agaricomycetes</taxon>
        <taxon>Agaricomycetidae</taxon>
        <taxon>Agaricales</taxon>
        <taxon>Marasmiineae</taxon>
        <taxon>Mycenaceae</taxon>
        <taxon>Favolaschia</taxon>
    </lineage>
</organism>
<reference evidence="2 3" key="1">
    <citation type="journal article" date="2024" name="J Genomics">
        <title>Draft genome sequencing and assembly of Favolaschia claudopus CIRM-BRFM 2984 isolated from oak limbs.</title>
        <authorList>
            <person name="Navarro D."/>
            <person name="Drula E."/>
            <person name="Chaduli D."/>
            <person name="Cazenave R."/>
            <person name="Ahrendt S."/>
            <person name="Wang J."/>
            <person name="Lipzen A."/>
            <person name="Daum C."/>
            <person name="Barry K."/>
            <person name="Grigoriev I.V."/>
            <person name="Favel A."/>
            <person name="Rosso M.N."/>
            <person name="Martin F."/>
        </authorList>
    </citation>
    <scope>NUCLEOTIDE SEQUENCE [LARGE SCALE GENOMIC DNA]</scope>
    <source>
        <strain evidence="2 3">CIRM-BRFM 2984</strain>
    </source>
</reference>
<dbReference type="InterPro" id="IPR032675">
    <property type="entry name" value="LRR_dom_sf"/>
</dbReference>
<accession>A0AAW0CIM4</accession>
<protein>
    <submittedName>
        <fullName evidence="2">F-box domain-containing protein</fullName>
    </submittedName>
</protein>
<dbReference type="PANTHER" id="PTHR38926:SF5">
    <property type="entry name" value="F-BOX AND LEUCINE-RICH REPEAT PROTEIN 6"/>
    <property type="match status" value="1"/>
</dbReference>
<name>A0AAW0CIM4_9AGAR</name>
<dbReference type="EMBL" id="JAWWNJ010000017">
    <property type="protein sequence ID" value="KAK7038383.1"/>
    <property type="molecule type" value="Genomic_DNA"/>
</dbReference>
<proteinExistence type="predicted"/>
<dbReference type="Pfam" id="PF12937">
    <property type="entry name" value="F-box-like"/>
    <property type="match status" value="1"/>
</dbReference>
<feature type="domain" description="F-box" evidence="1">
    <location>
        <begin position="85"/>
        <end position="153"/>
    </location>
</feature>
<dbReference type="Gene3D" id="3.80.10.10">
    <property type="entry name" value="Ribonuclease Inhibitor"/>
    <property type="match status" value="1"/>
</dbReference>
<gene>
    <name evidence="2" type="ORF">R3P38DRAFT_2905788</name>
</gene>
<dbReference type="PANTHER" id="PTHR38926">
    <property type="entry name" value="F-BOX DOMAIN CONTAINING PROTEIN, EXPRESSED"/>
    <property type="match status" value="1"/>
</dbReference>
<evidence type="ECO:0000313" key="3">
    <source>
        <dbReference type="Proteomes" id="UP001362999"/>
    </source>
</evidence>
<keyword evidence="3" id="KW-1185">Reference proteome</keyword>
<sequence>MTDSSHPRLQMTPALKEEVKEILRSHCSFPPHISSTVSSFAKELARYDSLLQTAQPQPTKLAQLQAERDELQEQYTDLQSLCAPIRRLPSEILVEIFATCWDSFIAAIDATPLSPNDEILRLAQAPLMTLSQVCARWHSIALHTPALWSNIYLNTELWRDENVDLRIAMDLLRATLERSGTHLLCLETEIQFPEKWPYVPAFTLVAQHLQRVRVLDLQCPYSDICLLGISSGLPNLEEIVLDNWGTEAERALRFLPECPRLKSIDISPVDPCSAKLPWEKFADVTLRLSIPLIEANEMLVVIPRLAPGTALCLFLDFFQDDQELAENPFDGLSVNSQVSELMIQVSQLLVPAVAGRTLEHLLQSITLPRLETLVFWVTDGCPNPPLPWLEAFNALAERSSFCYHLSTLQLIDVAMSDSQILDVLAALPALTTLGISDHPTLPKISGSVELLCITDTLLKALVHRPDSTDLVPKLTVFECESMLRFDDRVFLDFVSSRIDGLPEAWKPFECTLWWKRGHRRELDLAVSRHVRELCAAKRLTFLFAEETE</sequence>